<accession>E9GJY8</accession>
<gene>
    <name evidence="1" type="ORF">DAPPUDRAFT_318896</name>
</gene>
<name>E9GJY8_DAPPU</name>
<dbReference type="PANTHER" id="PTHR33223">
    <property type="entry name" value="CCHC-TYPE DOMAIN-CONTAINING PROTEIN"/>
    <property type="match status" value="1"/>
</dbReference>
<dbReference type="KEGG" id="dpx:DAPPUDRAFT_318896"/>
<proteinExistence type="predicted"/>
<dbReference type="EMBL" id="GL732548">
    <property type="protein sequence ID" value="EFX80201.1"/>
    <property type="molecule type" value="Genomic_DNA"/>
</dbReference>
<protein>
    <submittedName>
        <fullName evidence="1">Uncharacterized protein</fullName>
    </submittedName>
</protein>
<keyword evidence="2" id="KW-1185">Reference proteome</keyword>
<organism evidence="1 2">
    <name type="scientific">Daphnia pulex</name>
    <name type="common">Water flea</name>
    <dbReference type="NCBI Taxonomy" id="6669"/>
    <lineage>
        <taxon>Eukaryota</taxon>
        <taxon>Metazoa</taxon>
        <taxon>Ecdysozoa</taxon>
        <taxon>Arthropoda</taxon>
        <taxon>Crustacea</taxon>
        <taxon>Branchiopoda</taxon>
        <taxon>Diplostraca</taxon>
        <taxon>Cladocera</taxon>
        <taxon>Anomopoda</taxon>
        <taxon>Daphniidae</taxon>
        <taxon>Daphnia</taxon>
    </lineage>
</organism>
<dbReference type="InParanoid" id="E9GJY8"/>
<dbReference type="HOGENOM" id="CLU_100352_0_0_1"/>
<evidence type="ECO:0000313" key="1">
    <source>
        <dbReference type="EMBL" id="EFX80201.1"/>
    </source>
</evidence>
<evidence type="ECO:0000313" key="2">
    <source>
        <dbReference type="Proteomes" id="UP000000305"/>
    </source>
</evidence>
<reference evidence="1 2" key="1">
    <citation type="journal article" date="2011" name="Science">
        <title>The ecoresponsive genome of Daphnia pulex.</title>
        <authorList>
            <person name="Colbourne J.K."/>
            <person name="Pfrender M.E."/>
            <person name="Gilbert D."/>
            <person name="Thomas W.K."/>
            <person name="Tucker A."/>
            <person name="Oakley T.H."/>
            <person name="Tokishita S."/>
            <person name="Aerts A."/>
            <person name="Arnold G.J."/>
            <person name="Basu M.K."/>
            <person name="Bauer D.J."/>
            <person name="Caceres C.E."/>
            <person name="Carmel L."/>
            <person name="Casola C."/>
            <person name="Choi J.H."/>
            <person name="Detter J.C."/>
            <person name="Dong Q."/>
            <person name="Dusheyko S."/>
            <person name="Eads B.D."/>
            <person name="Frohlich T."/>
            <person name="Geiler-Samerotte K.A."/>
            <person name="Gerlach D."/>
            <person name="Hatcher P."/>
            <person name="Jogdeo S."/>
            <person name="Krijgsveld J."/>
            <person name="Kriventseva E.V."/>
            <person name="Kultz D."/>
            <person name="Laforsch C."/>
            <person name="Lindquist E."/>
            <person name="Lopez J."/>
            <person name="Manak J.R."/>
            <person name="Muller J."/>
            <person name="Pangilinan J."/>
            <person name="Patwardhan R.P."/>
            <person name="Pitluck S."/>
            <person name="Pritham E.J."/>
            <person name="Rechtsteiner A."/>
            <person name="Rho M."/>
            <person name="Rogozin I.B."/>
            <person name="Sakarya O."/>
            <person name="Salamov A."/>
            <person name="Schaack S."/>
            <person name="Shapiro H."/>
            <person name="Shiga Y."/>
            <person name="Skalitzky C."/>
            <person name="Smith Z."/>
            <person name="Souvorov A."/>
            <person name="Sung W."/>
            <person name="Tang Z."/>
            <person name="Tsuchiya D."/>
            <person name="Tu H."/>
            <person name="Vos H."/>
            <person name="Wang M."/>
            <person name="Wolf Y.I."/>
            <person name="Yamagata H."/>
            <person name="Yamada T."/>
            <person name="Ye Y."/>
            <person name="Shaw J.R."/>
            <person name="Andrews J."/>
            <person name="Crease T.J."/>
            <person name="Tang H."/>
            <person name="Lucas S.M."/>
            <person name="Robertson H.M."/>
            <person name="Bork P."/>
            <person name="Koonin E.V."/>
            <person name="Zdobnov E.M."/>
            <person name="Grigoriev I.V."/>
            <person name="Lynch M."/>
            <person name="Boore J.L."/>
        </authorList>
    </citation>
    <scope>NUCLEOTIDE SEQUENCE [LARGE SCALE GENOMIC DNA]</scope>
</reference>
<dbReference type="PANTHER" id="PTHR33223:SF6">
    <property type="entry name" value="CCHC-TYPE DOMAIN-CONTAINING PROTEIN"/>
    <property type="match status" value="1"/>
</dbReference>
<sequence length="242" mass="27314">MALTNAAVTAWQGAVDRQAEILENGLVFINAQNVKKEIPAFTGEIEGKMAIEEWFKIAERIATHAAWTDVQKLPAEKATYAVWKQALLDGLTDNTTKARKKEQLKTLKQKATERVRDFKIRIDDTYRIAYGVNAATSRHADVVALRNETLKDVLLNGLKPQIADLVWNRPNLNDKTYPETVESAEECEKVVEMKKITENKNLSTAIMLAAKESKEMSEEVNNLKLLLQKLECMSVNQQKAEN</sequence>
<dbReference type="AlphaFoldDB" id="E9GJY8"/>
<dbReference type="Proteomes" id="UP000000305">
    <property type="component" value="Unassembled WGS sequence"/>
</dbReference>
<dbReference type="PhylomeDB" id="E9GJY8"/>